<keyword evidence="1" id="KW-0812">Transmembrane</keyword>
<name>A0A6J7JS69_9ZZZZ</name>
<feature type="transmembrane region" description="Helical" evidence="1">
    <location>
        <begin position="38"/>
        <end position="63"/>
    </location>
</feature>
<gene>
    <name evidence="2" type="ORF">UFOPK3837_00103</name>
</gene>
<reference evidence="2" key="1">
    <citation type="submission" date="2020-05" db="EMBL/GenBank/DDBJ databases">
        <authorList>
            <person name="Chiriac C."/>
            <person name="Salcher M."/>
            <person name="Ghai R."/>
            <person name="Kavagutti S V."/>
        </authorList>
    </citation>
    <scope>NUCLEOTIDE SEQUENCE</scope>
</reference>
<evidence type="ECO:0000256" key="1">
    <source>
        <dbReference type="SAM" id="Phobius"/>
    </source>
</evidence>
<dbReference type="EMBL" id="CAFBNO010000002">
    <property type="protein sequence ID" value="CAB4945733.1"/>
    <property type="molecule type" value="Genomic_DNA"/>
</dbReference>
<keyword evidence="1" id="KW-1133">Transmembrane helix</keyword>
<sequence>MILAFVVPLGGVIVGHISLSQMKQGLISSQNIGMAKTGLILGYVFIGLGFVFGIIFVVLYAALSPGF</sequence>
<evidence type="ECO:0000313" key="2">
    <source>
        <dbReference type="EMBL" id="CAB4945733.1"/>
    </source>
</evidence>
<accession>A0A6J7JS69</accession>
<organism evidence="2">
    <name type="scientific">freshwater metagenome</name>
    <dbReference type="NCBI Taxonomy" id="449393"/>
    <lineage>
        <taxon>unclassified sequences</taxon>
        <taxon>metagenomes</taxon>
        <taxon>ecological metagenomes</taxon>
    </lineage>
</organism>
<dbReference type="AlphaFoldDB" id="A0A6J7JS69"/>
<protein>
    <submittedName>
        <fullName evidence="2">Unannotated protein</fullName>
    </submittedName>
</protein>
<proteinExistence type="predicted"/>
<keyword evidence="1" id="KW-0472">Membrane</keyword>